<organism evidence="2 3">
    <name type="scientific">Massariosphaeria phaeospora</name>
    <dbReference type="NCBI Taxonomy" id="100035"/>
    <lineage>
        <taxon>Eukaryota</taxon>
        <taxon>Fungi</taxon>
        <taxon>Dikarya</taxon>
        <taxon>Ascomycota</taxon>
        <taxon>Pezizomycotina</taxon>
        <taxon>Dothideomycetes</taxon>
        <taxon>Pleosporomycetidae</taxon>
        <taxon>Pleosporales</taxon>
        <taxon>Pleosporales incertae sedis</taxon>
        <taxon>Massariosphaeria</taxon>
    </lineage>
</organism>
<name>A0A7C8M9E4_9PLEO</name>
<evidence type="ECO:0000313" key="3">
    <source>
        <dbReference type="Proteomes" id="UP000481861"/>
    </source>
</evidence>
<dbReference type="OrthoDB" id="3800977at2759"/>
<proteinExistence type="predicted"/>
<keyword evidence="1" id="KW-0812">Transmembrane</keyword>
<keyword evidence="1" id="KW-0472">Membrane</keyword>
<feature type="transmembrane region" description="Helical" evidence="1">
    <location>
        <begin position="157"/>
        <end position="184"/>
    </location>
</feature>
<feature type="transmembrane region" description="Helical" evidence="1">
    <location>
        <begin position="67"/>
        <end position="86"/>
    </location>
</feature>
<evidence type="ECO:0000313" key="2">
    <source>
        <dbReference type="EMBL" id="KAF2872159.1"/>
    </source>
</evidence>
<protein>
    <submittedName>
        <fullName evidence="2">Uncharacterized protein</fullName>
    </submittedName>
</protein>
<dbReference type="Proteomes" id="UP000481861">
    <property type="component" value="Unassembled WGS sequence"/>
</dbReference>
<gene>
    <name evidence="2" type="ORF">BDV95DRAFT_37576</name>
</gene>
<evidence type="ECO:0000256" key="1">
    <source>
        <dbReference type="SAM" id="Phobius"/>
    </source>
</evidence>
<comment type="caution">
    <text evidence="2">The sequence shown here is derived from an EMBL/GenBank/DDBJ whole genome shotgun (WGS) entry which is preliminary data.</text>
</comment>
<dbReference type="AlphaFoldDB" id="A0A7C8M9E4"/>
<keyword evidence="1" id="KW-1133">Transmembrane helix</keyword>
<sequence length="325" mass="37038">MKPETSGAKELCMAQSTNLMYLTVNLGKAMNTLKYRETLIECSCIDAVSASVSMALSDKDVIAARKLVTFAVILQIAAFSTLGATLGQLHRFTDLDCASSGLHPIFRPTSLELMWAYFEIRVLLVIFPAQIAFRIMEGVNKIEHARHESIHVQAARSWHLLPATLFTTYLFFITHIITHAAAVFRIHKSLAPLQSLWTEWGQSAALIIAAFAITHVVYFFSRLFSADAMYERIKIAKNIGADVSWATPERVWRTRYPWQTLLQRHPFNKFTTYSPDELILDGAWLLNYSSKSHVYVERDPVKREALWEELQLVFQINHRKESSTV</sequence>
<accession>A0A7C8M9E4</accession>
<reference evidence="2 3" key="1">
    <citation type="submission" date="2020-01" db="EMBL/GenBank/DDBJ databases">
        <authorList>
            <consortium name="DOE Joint Genome Institute"/>
            <person name="Haridas S."/>
            <person name="Albert R."/>
            <person name="Binder M."/>
            <person name="Bloem J."/>
            <person name="Labutti K."/>
            <person name="Salamov A."/>
            <person name="Andreopoulos B."/>
            <person name="Baker S.E."/>
            <person name="Barry K."/>
            <person name="Bills G."/>
            <person name="Bluhm B.H."/>
            <person name="Cannon C."/>
            <person name="Castanera R."/>
            <person name="Culley D.E."/>
            <person name="Daum C."/>
            <person name="Ezra D."/>
            <person name="Gonzalez J.B."/>
            <person name="Henrissat B."/>
            <person name="Kuo A."/>
            <person name="Liang C."/>
            <person name="Lipzen A."/>
            <person name="Lutzoni F."/>
            <person name="Magnuson J."/>
            <person name="Mondo S."/>
            <person name="Nolan M."/>
            <person name="Ohm R."/>
            <person name="Pangilinan J."/>
            <person name="Park H.-J.H."/>
            <person name="Ramirez L."/>
            <person name="Alfaro M."/>
            <person name="Sun H."/>
            <person name="Tritt A."/>
            <person name="Yoshinaga Y."/>
            <person name="Zwiers L.-H.L."/>
            <person name="Turgeon B.G."/>
            <person name="Goodwin S.B."/>
            <person name="Spatafora J.W."/>
            <person name="Crous P.W."/>
            <person name="Grigoriev I.V."/>
        </authorList>
    </citation>
    <scope>NUCLEOTIDE SEQUENCE [LARGE SCALE GENOMIC DNA]</scope>
    <source>
        <strain evidence="2 3">CBS 611.86</strain>
    </source>
</reference>
<dbReference type="EMBL" id="JAADJZ010000010">
    <property type="protein sequence ID" value="KAF2872159.1"/>
    <property type="molecule type" value="Genomic_DNA"/>
</dbReference>
<feature type="transmembrane region" description="Helical" evidence="1">
    <location>
        <begin position="204"/>
        <end position="224"/>
    </location>
</feature>
<feature type="transmembrane region" description="Helical" evidence="1">
    <location>
        <begin position="114"/>
        <end position="136"/>
    </location>
</feature>
<keyword evidence="3" id="KW-1185">Reference proteome</keyword>